<sequence length="286" mass="31673">MIKTRTQQWRAISRSWFAFFTMIFWVLLFVEAFSTGMMLTVGTPARTEQVIVKSKGLVQMTQSLNRELIDTANKNGATLNPQSTLVTIDDTQRLASKMVTASADNQMRVSLDTIKESIASRLQKAAADQGQNFDQKKVLTSLTTFLDREINQFVMSEGWGRAYPLLVLMTQTAVIVAAILMVIVLLIMLKTAHSWRRFLVVTGRSTYIMGYMGGFMAVLTTASPFLGAISARMPVNAELARDLLLAYSPLWQRVAGWTIVIGLVIAALSHFLPRPAADESESVNAA</sequence>
<name>A0A0R1F0I4_LACZE</name>
<proteinExistence type="predicted"/>
<dbReference type="AlphaFoldDB" id="A0A0R1F0I4"/>
<reference evidence="2 3" key="1">
    <citation type="journal article" date="2015" name="Genome Announc.">
        <title>Expanding the biotechnology potential of lactobacilli through comparative genomics of 213 strains and associated genera.</title>
        <authorList>
            <person name="Sun Z."/>
            <person name="Harris H.M."/>
            <person name="McCann A."/>
            <person name="Guo C."/>
            <person name="Argimon S."/>
            <person name="Zhang W."/>
            <person name="Yang X."/>
            <person name="Jeffery I.B."/>
            <person name="Cooney J.C."/>
            <person name="Kagawa T.F."/>
            <person name="Liu W."/>
            <person name="Song Y."/>
            <person name="Salvetti E."/>
            <person name="Wrobel A."/>
            <person name="Rasinkangas P."/>
            <person name="Parkhill J."/>
            <person name="Rea M.C."/>
            <person name="O'Sullivan O."/>
            <person name="Ritari J."/>
            <person name="Douillard F.P."/>
            <person name="Paul Ross R."/>
            <person name="Yang R."/>
            <person name="Briner A.E."/>
            <person name="Felis G.E."/>
            <person name="de Vos W.M."/>
            <person name="Barrangou R."/>
            <person name="Klaenhammer T.R."/>
            <person name="Caufield P.W."/>
            <person name="Cui Y."/>
            <person name="Zhang H."/>
            <person name="O'Toole P.W."/>
        </authorList>
    </citation>
    <scope>NUCLEOTIDE SEQUENCE [LARGE SCALE GENOMIC DNA]</scope>
    <source>
        <strain evidence="2 3">DSM 20178</strain>
    </source>
</reference>
<dbReference type="eggNOG" id="ENOG5030B03">
    <property type="taxonomic scope" value="Bacteria"/>
</dbReference>
<gene>
    <name evidence="2" type="ORF">FD51_GL002494</name>
</gene>
<comment type="caution">
    <text evidence="2">The sequence shown here is derived from an EMBL/GenBank/DDBJ whole genome shotgun (WGS) entry which is preliminary data.</text>
</comment>
<protein>
    <submittedName>
        <fullName evidence="2">Uncharacterized protein</fullName>
    </submittedName>
</protein>
<accession>A0A0R1F0I4</accession>
<dbReference type="EMBL" id="AZCT01000005">
    <property type="protein sequence ID" value="KRK12618.1"/>
    <property type="molecule type" value="Genomic_DNA"/>
</dbReference>
<dbReference type="Proteomes" id="UP000051984">
    <property type="component" value="Unassembled WGS sequence"/>
</dbReference>
<dbReference type="PATRIC" id="fig|1423816.3.peg.2598"/>
<organism evidence="2 3">
    <name type="scientific">Lacticaseibacillus zeae DSM 20178 = KCTC 3804</name>
    <dbReference type="NCBI Taxonomy" id="1423816"/>
    <lineage>
        <taxon>Bacteria</taxon>
        <taxon>Bacillati</taxon>
        <taxon>Bacillota</taxon>
        <taxon>Bacilli</taxon>
        <taxon>Lactobacillales</taxon>
        <taxon>Lactobacillaceae</taxon>
        <taxon>Lacticaseibacillus</taxon>
    </lineage>
</organism>
<feature type="transmembrane region" description="Helical" evidence="1">
    <location>
        <begin position="162"/>
        <end position="187"/>
    </location>
</feature>
<keyword evidence="1" id="KW-1133">Transmembrane helix</keyword>
<evidence type="ECO:0000256" key="1">
    <source>
        <dbReference type="SAM" id="Phobius"/>
    </source>
</evidence>
<evidence type="ECO:0000313" key="2">
    <source>
        <dbReference type="EMBL" id="KRK12618.1"/>
    </source>
</evidence>
<keyword evidence="1" id="KW-0812">Transmembrane</keyword>
<keyword evidence="1" id="KW-0472">Membrane</keyword>
<feature type="transmembrane region" description="Helical" evidence="1">
    <location>
        <begin position="12"/>
        <end position="30"/>
    </location>
</feature>
<evidence type="ECO:0000313" key="3">
    <source>
        <dbReference type="Proteomes" id="UP000051984"/>
    </source>
</evidence>
<feature type="transmembrane region" description="Helical" evidence="1">
    <location>
        <begin position="250"/>
        <end position="272"/>
    </location>
</feature>
<feature type="transmembrane region" description="Helical" evidence="1">
    <location>
        <begin position="208"/>
        <end position="230"/>
    </location>
</feature>